<dbReference type="KEGG" id="vg:54991386"/>
<dbReference type="Proteomes" id="UP000247217">
    <property type="component" value="Segment"/>
</dbReference>
<dbReference type="GeneID" id="54991386"/>
<reference evidence="1" key="1">
    <citation type="submission" date="2018-03" db="EMBL/GenBank/DDBJ databases">
        <title>Complete genome sequence analysis of Enterobacteria phage IME347.</title>
        <authorList>
            <person name="Li P."/>
            <person name="Wang J."/>
            <person name="Tong Y."/>
        </authorList>
    </citation>
    <scope>NUCLEOTIDE SEQUENCE [LARGE SCALE GENOMIC DNA]</scope>
</reference>
<keyword evidence="2" id="KW-1185">Reference proteome</keyword>
<organism evidence="1">
    <name type="scientific">Escherichia phage vB_EcoS_IME347</name>
    <dbReference type="NCBI Taxonomy" id="2496546"/>
    <lineage>
        <taxon>Viruses</taxon>
        <taxon>Duplodnaviria</taxon>
        <taxon>Heunggongvirae</taxon>
        <taxon>Uroviricota</taxon>
        <taxon>Caudoviricetes</taxon>
        <taxon>Drexlerviridae</taxon>
        <taxon>Tunavirinae</taxon>
        <taxon>Badaguanvirus</taxon>
        <taxon>Badaguanvirus IME347</taxon>
    </lineage>
</organism>
<dbReference type="InterPro" id="IPR014859">
    <property type="entry name" value="Phage_TAC_4"/>
</dbReference>
<evidence type="ECO:0000313" key="2">
    <source>
        <dbReference type="Proteomes" id="UP000247217"/>
    </source>
</evidence>
<dbReference type="Pfam" id="PF08748">
    <property type="entry name" value="Phage_TAC_4"/>
    <property type="match status" value="1"/>
</dbReference>
<dbReference type="RefSeq" id="YP_009800881.1">
    <property type="nucleotide sequence ID" value="NC_047960.1"/>
</dbReference>
<evidence type="ECO:0000313" key="1">
    <source>
        <dbReference type="EMBL" id="AWD92245.1"/>
    </source>
</evidence>
<protein>
    <submittedName>
        <fullName evidence="1">Tape measure chaperone</fullName>
    </submittedName>
</protein>
<accession>A0A2S1GS67</accession>
<proteinExistence type="predicted"/>
<name>A0A2S1GS67_9CAUD</name>
<dbReference type="EMBL" id="MH051918">
    <property type="protein sequence ID" value="AWD92245.1"/>
    <property type="molecule type" value="Genomic_DNA"/>
</dbReference>
<sequence length="104" mass="11706">MAKFKFTLGALPDFKLPVSFNMPNGEEGRIVFTVKHKTAAEIQELFQKGAGDKDFVMELAVGWDIADDEFNEENVERLINYYPGSMLALTQAYMKALAGQRVKN</sequence>